<dbReference type="InterPro" id="IPR050889">
    <property type="entry name" value="Dendritic_Spine_Reg/Scaffold"/>
</dbReference>
<evidence type="ECO:0000256" key="4">
    <source>
        <dbReference type="SAM" id="MobiDB-lite"/>
    </source>
</evidence>
<feature type="region of interest" description="Disordered" evidence="4">
    <location>
        <begin position="1"/>
        <end position="30"/>
    </location>
</feature>
<dbReference type="PROSITE" id="PS50297">
    <property type="entry name" value="ANK_REP_REGION"/>
    <property type="match status" value="2"/>
</dbReference>
<keyword evidence="1" id="KW-0677">Repeat</keyword>
<dbReference type="SUPFAM" id="SSF48403">
    <property type="entry name" value="Ankyrin repeat"/>
    <property type="match status" value="1"/>
</dbReference>
<dbReference type="Proteomes" id="UP000663879">
    <property type="component" value="Unassembled WGS sequence"/>
</dbReference>
<dbReference type="Pfam" id="PF13857">
    <property type="entry name" value="Ank_5"/>
    <property type="match status" value="1"/>
</dbReference>
<dbReference type="PROSITE" id="PS50088">
    <property type="entry name" value="ANK_REPEAT"/>
    <property type="match status" value="2"/>
</dbReference>
<dbReference type="OrthoDB" id="539213at2759"/>
<evidence type="ECO:0000313" key="5">
    <source>
        <dbReference type="EMBL" id="CAF0761556.1"/>
    </source>
</evidence>
<evidence type="ECO:0000256" key="1">
    <source>
        <dbReference type="ARBA" id="ARBA00022737"/>
    </source>
</evidence>
<reference evidence="5" key="1">
    <citation type="submission" date="2021-02" db="EMBL/GenBank/DDBJ databases">
        <authorList>
            <person name="Nowell W R."/>
        </authorList>
    </citation>
    <scope>NUCLEOTIDE SEQUENCE</scope>
    <source>
        <strain evidence="5">Ploen Becks lab</strain>
    </source>
</reference>
<dbReference type="SMART" id="SM00248">
    <property type="entry name" value="ANK"/>
    <property type="match status" value="5"/>
</dbReference>
<dbReference type="PANTHER" id="PTHR24166">
    <property type="entry name" value="ROLLING PEBBLES, ISOFORM B"/>
    <property type="match status" value="1"/>
</dbReference>
<feature type="repeat" description="ANK" evidence="3">
    <location>
        <begin position="342"/>
        <end position="374"/>
    </location>
</feature>
<name>A0A813Q3R9_9BILA</name>
<proteinExistence type="predicted"/>
<evidence type="ECO:0000313" key="6">
    <source>
        <dbReference type="Proteomes" id="UP000663879"/>
    </source>
</evidence>
<keyword evidence="2 3" id="KW-0040">ANK repeat</keyword>
<dbReference type="InterPro" id="IPR036770">
    <property type="entry name" value="Ankyrin_rpt-contain_sf"/>
</dbReference>
<comment type="caution">
    <text evidence="5">The sequence shown here is derived from an EMBL/GenBank/DDBJ whole genome shotgun (WGS) entry which is preliminary data.</text>
</comment>
<dbReference type="AlphaFoldDB" id="A0A813Q3R9"/>
<dbReference type="PANTHER" id="PTHR24166:SF48">
    <property type="entry name" value="PROTEIN VAPYRIN"/>
    <property type="match status" value="1"/>
</dbReference>
<accession>A0A813Q3R9</accession>
<sequence>MDELPKDLKIKNINPLKGDNNNNYESKAPSLKKTDSYSSIFKTKSLNKKSRKKLQTPSLTSINSYTQTPLSFYKNDDTQSIILETIESPAPLIKIDYDTLIPNKCGDLTKINFNNNLEKYLITRIYSNVNKLSSILSEMDNIDLEYFLNTPDQNECLPLYYAIKAQCLNTIKLLLMKGSSLNKTTKSGDPAIHLACLLGADLELVEFFLNQNEDLYKIDQEGWCALHCACNQGHLEIVRYLIEKKFMNPNVKDAKTSYTGIQLAAINGRIEIVDYLLSFQSLASVKKKTHLEDDDDIKKKAKKNEKINLEPKFLYSVDQKLNFQPKFMFNNFLIDLKSQNNEGHTLLHLACLYGHYDIVNLILKKYASNQIDVNLVDFKGRTCLDLAWYWLINTSDEKSLFYDSENSFYVQRKGLICDERIEKEIKLIFLLVNYGAKFSDIKIIMYELEQLSYQSKNITSIQIYLKCLLHLSKLNLPTLFLNLNKINSCNVSDVSSLSCNISELEENLSCLETFIRDNVIDDFEREFYFNDLKSVKLILDKF</sequence>
<dbReference type="Gene3D" id="1.25.40.20">
    <property type="entry name" value="Ankyrin repeat-containing domain"/>
    <property type="match status" value="2"/>
</dbReference>
<dbReference type="Pfam" id="PF12796">
    <property type="entry name" value="Ank_2"/>
    <property type="match status" value="1"/>
</dbReference>
<organism evidence="5 6">
    <name type="scientific">Brachionus calyciflorus</name>
    <dbReference type="NCBI Taxonomy" id="104777"/>
    <lineage>
        <taxon>Eukaryota</taxon>
        <taxon>Metazoa</taxon>
        <taxon>Spiralia</taxon>
        <taxon>Gnathifera</taxon>
        <taxon>Rotifera</taxon>
        <taxon>Eurotatoria</taxon>
        <taxon>Monogononta</taxon>
        <taxon>Pseudotrocha</taxon>
        <taxon>Ploima</taxon>
        <taxon>Brachionidae</taxon>
        <taxon>Brachionus</taxon>
    </lineage>
</organism>
<gene>
    <name evidence="5" type="ORF">OXX778_LOCUS4459</name>
</gene>
<feature type="compositionally biased region" description="Basic and acidic residues" evidence="4">
    <location>
        <begin position="1"/>
        <end position="10"/>
    </location>
</feature>
<feature type="repeat" description="ANK" evidence="3">
    <location>
        <begin position="221"/>
        <end position="244"/>
    </location>
</feature>
<evidence type="ECO:0000256" key="2">
    <source>
        <dbReference type="ARBA" id="ARBA00023043"/>
    </source>
</evidence>
<dbReference type="EMBL" id="CAJNOC010000438">
    <property type="protein sequence ID" value="CAF0761556.1"/>
    <property type="molecule type" value="Genomic_DNA"/>
</dbReference>
<protein>
    <submittedName>
        <fullName evidence="5">Uncharacterized protein</fullName>
    </submittedName>
</protein>
<evidence type="ECO:0000256" key="3">
    <source>
        <dbReference type="PROSITE-ProRule" id="PRU00023"/>
    </source>
</evidence>
<dbReference type="InterPro" id="IPR002110">
    <property type="entry name" value="Ankyrin_rpt"/>
</dbReference>
<keyword evidence="6" id="KW-1185">Reference proteome</keyword>